<gene>
    <name evidence="2" type="ORF">Q4F26_04545</name>
</gene>
<dbReference type="EMBL" id="JAUNQW010000017">
    <property type="protein sequence ID" value="MDO5457596.1"/>
    <property type="molecule type" value="Genomic_DNA"/>
</dbReference>
<evidence type="ECO:0000313" key="2">
    <source>
        <dbReference type="EMBL" id="MDO5457596.1"/>
    </source>
</evidence>
<dbReference type="InterPro" id="IPR038728">
    <property type="entry name" value="YkvI-like"/>
</dbReference>
<keyword evidence="1" id="KW-0472">Membrane</keyword>
<dbReference type="Proteomes" id="UP001171751">
    <property type="component" value="Unassembled WGS sequence"/>
</dbReference>
<dbReference type="PANTHER" id="PTHR37814">
    <property type="entry name" value="CONSERVED MEMBRANE PROTEIN"/>
    <property type="match status" value="1"/>
</dbReference>
<feature type="transmembrane region" description="Helical" evidence="1">
    <location>
        <begin position="182"/>
        <end position="207"/>
    </location>
</feature>
<sequence>MKIKKSLTIALAYLGVIVGAGFASGKEIEQYYVSFGSQGLWGAVLSTFIYGLTGYIALQMGSFYKAQDHHSVLKNIAPSFISKLFDWILTLTLFLLGLTMIAGGGSNLNQQFGLATWVGSLLAAVIIILAGYFNVEKVTQLIGYLTPLIVVFFIIIPIYSYFTMDLSLAEVNLLSSDLVQTLPNWVVSAFNHVSLNFMLVFSMATVMGGNEEDIRTASIGGGMGGVWTGLLQLLGYLAIFLRIEVAGGTAMPLLALAQDMHPIVGLFMAVTIYIMIISTAIGMFYPLAQRIYNMITPKESFYSRKKFTYILIVCVLLGFLASFLGFEVLVAYVYPVIGYSGFILMGVLLFAWIRNFKDYHTKSENRQQASK</sequence>
<feature type="transmembrane region" description="Helical" evidence="1">
    <location>
        <begin position="142"/>
        <end position="162"/>
    </location>
</feature>
<evidence type="ECO:0000256" key="1">
    <source>
        <dbReference type="SAM" id="Phobius"/>
    </source>
</evidence>
<keyword evidence="1" id="KW-1133">Transmembrane helix</keyword>
<organism evidence="2 3">
    <name type="scientific">Atopococcus tabaci</name>
    <dbReference type="NCBI Taxonomy" id="269774"/>
    <lineage>
        <taxon>Bacteria</taxon>
        <taxon>Bacillati</taxon>
        <taxon>Bacillota</taxon>
        <taxon>Bacilli</taxon>
        <taxon>Lactobacillales</taxon>
        <taxon>Carnobacteriaceae</taxon>
        <taxon>Atopococcus</taxon>
    </lineage>
</organism>
<feature type="transmembrane region" description="Helical" evidence="1">
    <location>
        <begin position="114"/>
        <end position="135"/>
    </location>
</feature>
<feature type="transmembrane region" description="Helical" evidence="1">
    <location>
        <begin position="263"/>
        <end position="287"/>
    </location>
</feature>
<feature type="transmembrane region" description="Helical" evidence="1">
    <location>
        <begin position="84"/>
        <end position="102"/>
    </location>
</feature>
<proteinExistence type="predicted"/>
<reference evidence="2" key="1">
    <citation type="submission" date="2023-07" db="EMBL/GenBank/DDBJ databases">
        <title>Between Cages and Wild: Unraveling the Impact of Captivity on Animal Microbiomes and Antimicrobial Resistance.</title>
        <authorList>
            <person name="Schmartz G.P."/>
            <person name="Rehner J."/>
            <person name="Schuff M.J."/>
            <person name="Becker S.L."/>
            <person name="Kravczyk M."/>
            <person name="Gurevich A."/>
            <person name="Francke R."/>
            <person name="Mueller R."/>
            <person name="Keller V."/>
            <person name="Keller A."/>
        </authorList>
    </citation>
    <scope>NUCLEOTIDE SEQUENCE</scope>
    <source>
        <strain evidence="2">S39M_St_73</strain>
    </source>
</reference>
<comment type="caution">
    <text evidence="2">The sequence shown here is derived from an EMBL/GenBank/DDBJ whole genome shotgun (WGS) entry which is preliminary data.</text>
</comment>
<keyword evidence="3" id="KW-1185">Reference proteome</keyword>
<feature type="transmembrane region" description="Helical" evidence="1">
    <location>
        <begin position="41"/>
        <end position="64"/>
    </location>
</feature>
<evidence type="ECO:0008006" key="4">
    <source>
        <dbReference type="Google" id="ProtNLM"/>
    </source>
</evidence>
<feature type="transmembrane region" description="Helical" evidence="1">
    <location>
        <begin position="307"/>
        <end position="326"/>
    </location>
</feature>
<dbReference type="AlphaFoldDB" id="A0AA43UCU3"/>
<keyword evidence="1" id="KW-0812">Transmembrane</keyword>
<accession>A0AA43UCU3</accession>
<evidence type="ECO:0000313" key="3">
    <source>
        <dbReference type="Proteomes" id="UP001171751"/>
    </source>
</evidence>
<feature type="transmembrane region" description="Helical" evidence="1">
    <location>
        <begin position="332"/>
        <end position="353"/>
    </location>
</feature>
<feature type="transmembrane region" description="Helical" evidence="1">
    <location>
        <begin position="219"/>
        <end position="243"/>
    </location>
</feature>
<protein>
    <recommendedName>
        <fullName evidence="4">Membrane protein YkvI</fullName>
    </recommendedName>
</protein>
<dbReference type="PANTHER" id="PTHR37814:SF1">
    <property type="entry name" value="MEMBRANE PROTEIN"/>
    <property type="match status" value="1"/>
</dbReference>
<name>A0AA43UCU3_9LACT</name>